<dbReference type="Gene3D" id="3.30.1360.20">
    <property type="entry name" value="Transcriptional coactivator/pterin dehydratase"/>
    <property type="match status" value="1"/>
</dbReference>
<dbReference type="GO" id="GO:0008124">
    <property type="term" value="F:4-alpha-hydroxytetrahydrobiopterin dehydratase activity"/>
    <property type="evidence" value="ECO:0007669"/>
    <property type="project" value="UniProtKB-EC"/>
</dbReference>
<evidence type="ECO:0000256" key="4">
    <source>
        <dbReference type="ARBA" id="ARBA00023239"/>
    </source>
</evidence>
<dbReference type="CDD" id="cd00914">
    <property type="entry name" value="PCD_DCoH_subfamily_b"/>
    <property type="match status" value="1"/>
</dbReference>
<evidence type="ECO:0000256" key="2">
    <source>
        <dbReference type="ARBA" id="ARBA00006472"/>
    </source>
</evidence>
<dbReference type="PANTHER" id="PTHR12599">
    <property type="entry name" value="PTERIN-4-ALPHA-CARBINOLAMINE DEHYDRATASE"/>
    <property type="match status" value="1"/>
</dbReference>
<dbReference type="NCBIfam" id="NF002018">
    <property type="entry name" value="PRK00823.1-3"/>
    <property type="match status" value="1"/>
</dbReference>
<name>A0A177BDY1_9BILA</name>
<dbReference type="OrthoDB" id="277398at2759"/>
<reference evidence="6 7" key="1">
    <citation type="submission" date="2016-04" db="EMBL/GenBank/DDBJ databases">
        <title>The genome of Intoshia linei affirms orthonectids as highly simplified spiralians.</title>
        <authorList>
            <person name="Mikhailov K.V."/>
            <person name="Slusarev G.S."/>
            <person name="Nikitin M.A."/>
            <person name="Logacheva M.D."/>
            <person name="Penin A."/>
            <person name="Aleoshin V."/>
            <person name="Panchin Y.V."/>
        </authorList>
    </citation>
    <scope>NUCLEOTIDE SEQUENCE [LARGE SCALE GENOMIC DNA]</scope>
    <source>
        <strain evidence="6">Intl2013</strain>
        <tissue evidence="6">Whole animal</tissue>
    </source>
</reference>
<dbReference type="SUPFAM" id="SSF55248">
    <property type="entry name" value="PCD-like"/>
    <property type="match status" value="1"/>
</dbReference>
<comment type="similarity">
    <text evidence="2">Belongs to the pterin-4-alpha-carbinolamine dehydratase family.</text>
</comment>
<dbReference type="EC" id="4.2.1.96" evidence="3"/>
<dbReference type="PANTHER" id="PTHR12599:SF0">
    <property type="entry name" value="PTERIN-4-ALPHA-CARBINOLAMINE DEHYDRATASE"/>
    <property type="match status" value="1"/>
</dbReference>
<evidence type="ECO:0000256" key="1">
    <source>
        <dbReference type="ARBA" id="ARBA00001554"/>
    </source>
</evidence>
<proteinExistence type="inferred from homology"/>
<dbReference type="InterPro" id="IPR036428">
    <property type="entry name" value="PCD_sf"/>
</dbReference>
<evidence type="ECO:0000313" key="7">
    <source>
        <dbReference type="Proteomes" id="UP000078046"/>
    </source>
</evidence>
<dbReference type="HAMAP" id="MF_00434">
    <property type="entry name" value="Pterin_4_alpha"/>
    <property type="match status" value="1"/>
</dbReference>
<comment type="caution">
    <text evidence="6">The sequence shown here is derived from an EMBL/GenBank/DDBJ whole genome shotgun (WGS) entry which is preliminary data.</text>
</comment>
<evidence type="ECO:0000313" key="6">
    <source>
        <dbReference type="EMBL" id="OAF71802.1"/>
    </source>
</evidence>
<gene>
    <name evidence="6" type="ORF">A3Q56_00422</name>
</gene>
<evidence type="ECO:0000256" key="5">
    <source>
        <dbReference type="ARBA" id="ARBA00030497"/>
    </source>
</evidence>
<comment type="catalytic activity">
    <reaction evidence="1">
        <text>(4aS,6R)-4a-hydroxy-L-erythro-5,6,7,8-tetrahydrobiopterin = (6R)-L-erythro-6,7-dihydrobiopterin + H2O</text>
        <dbReference type="Rhea" id="RHEA:11920"/>
        <dbReference type="ChEBI" id="CHEBI:15377"/>
        <dbReference type="ChEBI" id="CHEBI:15642"/>
        <dbReference type="ChEBI" id="CHEBI:43120"/>
        <dbReference type="EC" id="4.2.1.96"/>
    </reaction>
</comment>
<keyword evidence="4" id="KW-0456">Lyase</keyword>
<dbReference type="InterPro" id="IPR001533">
    <property type="entry name" value="Pterin_deHydtase"/>
</dbReference>
<organism evidence="6 7">
    <name type="scientific">Intoshia linei</name>
    <dbReference type="NCBI Taxonomy" id="1819745"/>
    <lineage>
        <taxon>Eukaryota</taxon>
        <taxon>Metazoa</taxon>
        <taxon>Spiralia</taxon>
        <taxon>Lophotrochozoa</taxon>
        <taxon>Mesozoa</taxon>
        <taxon>Orthonectida</taxon>
        <taxon>Rhopaluridae</taxon>
        <taxon>Intoshia</taxon>
    </lineage>
</organism>
<sequence>MSSVRIKFIKMGLTELLSSGWTKCSTKEAIYKEFEFRDFIHAFGFMTKVALKAEKMNHHPEWFNVYNKVNVTLWTHSTKGLTDKDFDLASFMENVKDN</sequence>
<dbReference type="EMBL" id="LWCA01000023">
    <property type="protein sequence ID" value="OAF71802.1"/>
    <property type="molecule type" value="Genomic_DNA"/>
</dbReference>
<keyword evidence="7" id="KW-1185">Reference proteome</keyword>
<accession>A0A177BDY1</accession>
<dbReference type="GO" id="GO:0006729">
    <property type="term" value="P:tetrahydrobiopterin biosynthetic process"/>
    <property type="evidence" value="ECO:0007669"/>
    <property type="project" value="InterPro"/>
</dbReference>
<evidence type="ECO:0000256" key="3">
    <source>
        <dbReference type="ARBA" id="ARBA00013252"/>
    </source>
</evidence>
<dbReference type="Pfam" id="PF01329">
    <property type="entry name" value="Pterin_4a"/>
    <property type="match status" value="1"/>
</dbReference>
<dbReference type="AlphaFoldDB" id="A0A177BDY1"/>
<dbReference type="Proteomes" id="UP000078046">
    <property type="component" value="Unassembled WGS sequence"/>
</dbReference>
<protein>
    <recommendedName>
        <fullName evidence="3">4a-hydroxytetrahydrobiopterin dehydratase</fullName>
        <ecNumber evidence="3">4.2.1.96</ecNumber>
    </recommendedName>
    <alternativeName>
        <fullName evidence="5">4-alpha-hydroxy-tetrahydropterin dehydratase</fullName>
    </alternativeName>
</protein>